<organism evidence="8 9">
    <name type="scientific">Myceligenerans salitolerans</name>
    <dbReference type="NCBI Taxonomy" id="1230528"/>
    <lineage>
        <taxon>Bacteria</taxon>
        <taxon>Bacillati</taxon>
        <taxon>Actinomycetota</taxon>
        <taxon>Actinomycetes</taxon>
        <taxon>Micrococcales</taxon>
        <taxon>Promicromonosporaceae</taxon>
        <taxon>Myceligenerans</taxon>
    </lineage>
</organism>
<evidence type="ECO:0000256" key="5">
    <source>
        <dbReference type="SAM" id="MobiDB-lite"/>
    </source>
</evidence>
<dbReference type="Pfam" id="PF13845">
    <property type="entry name" value="Septum_form"/>
    <property type="match status" value="1"/>
</dbReference>
<proteinExistence type="predicted"/>
<keyword evidence="3 6" id="KW-1133">Transmembrane helix</keyword>
<feature type="compositionally biased region" description="Acidic residues" evidence="5">
    <location>
        <begin position="8"/>
        <end position="22"/>
    </location>
</feature>
<sequence>MAQKPPIEPEEAGDAGTDDTESADAHVSARTGWVVAAFLLFWPLAVPALVQAVRAARHAATSRLEAARRASRRALGFAVAAICTGTVLLAGSATAVVMAPAWLPVDASAYVPPALAQAAGITPPAPERSGATDPGAPSAPSGSPPAVLPTPGTTEGEGIAEWWATEGQATTEDPSRTRPVDLDSGDCLDTEEIDGVSILYWIPVVSCEEPHHGEVFGVTWLDDSVGGDAQEGSRDAPTQSQLWEAADAYCYPKFDEFVGEAWAASELTYWPVAPSQESWEEGDRKVACIVESDDPVTGSLEGADR</sequence>
<keyword evidence="2 6" id="KW-0812">Transmembrane</keyword>
<feature type="domain" description="Septum formation-related" evidence="7">
    <location>
        <begin position="185"/>
        <end position="295"/>
    </location>
</feature>
<dbReference type="InterPro" id="IPR007593">
    <property type="entry name" value="CD225/Dispanin_fam"/>
</dbReference>
<keyword evidence="4 6" id="KW-0472">Membrane</keyword>
<protein>
    <submittedName>
        <fullName evidence="8">Septum formation family protein</fullName>
    </submittedName>
</protein>
<reference evidence="9" key="2">
    <citation type="submission" date="2023-07" db="EMBL/GenBank/DDBJ databases">
        <title>Myceligenerans salitolerans sp. nov., a halotolerant actinomycete isolated from a salt lake in Xinjiang, China.</title>
        <authorList>
            <person name="Guan T."/>
        </authorList>
    </citation>
    <scope>NUCLEOTIDE SEQUENCE [LARGE SCALE GENOMIC DNA]</scope>
    <source>
        <strain evidence="9">XHU 5031</strain>
    </source>
</reference>
<feature type="compositionally biased region" description="Low complexity" evidence="5">
    <location>
        <begin position="129"/>
        <end position="141"/>
    </location>
</feature>
<accession>A0ABS3I6D6</accession>
<name>A0ABS3I6D6_9MICO</name>
<evidence type="ECO:0000256" key="3">
    <source>
        <dbReference type="ARBA" id="ARBA00022989"/>
    </source>
</evidence>
<evidence type="ECO:0000313" key="8">
    <source>
        <dbReference type="EMBL" id="MBO0608569.1"/>
    </source>
</evidence>
<dbReference type="RefSeq" id="WP_207274543.1">
    <property type="nucleotide sequence ID" value="NZ_JAFMPK010000027.1"/>
</dbReference>
<evidence type="ECO:0000256" key="4">
    <source>
        <dbReference type="ARBA" id="ARBA00023136"/>
    </source>
</evidence>
<keyword evidence="9" id="KW-1185">Reference proteome</keyword>
<evidence type="ECO:0000256" key="6">
    <source>
        <dbReference type="SAM" id="Phobius"/>
    </source>
</evidence>
<evidence type="ECO:0000256" key="2">
    <source>
        <dbReference type="ARBA" id="ARBA00022692"/>
    </source>
</evidence>
<reference evidence="8 9" key="1">
    <citation type="submission" date="2021-03" db="EMBL/GenBank/DDBJ databases">
        <authorList>
            <person name="Xin L."/>
        </authorList>
    </citation>
    <scope>NUCLEOTIDE SEQUENCE [LARGE SCALE GENOMIC DNA]</scope>
    <source>
        <strain evidence="8 9">XHU 5031</strain>
    </source>
</reference>
<comment type="caution">
    <text evidence="8">The sequence shown here is derived from an EMBL/GenBank/DDBJ whole genome shotgun (WGS) entry which is preliminary data.</text>
</comment>
<feature type="transmembrane region" description="Helical" evidence="6">
    <location>
        <begin position="74"/>
        <end position="103"/>
    </location>
</feature>
<feature type="transmembrane region" description="Helical" evidence="6">
    <location>
        <begin position="33"/>
        <end position="53"/>
    </location>
</feature>
<evidence type="ECO:0000313" key="9">
    <source>
        <dbReference type="Proteomes" id="UP000664617"/>
    </source>
</evidence>
<feature type="region of interest" description="Disordered" evidence="5">
    <location>
        <begin position="121"/>
        <end position="156"/>
    </location>
</feature>
<dbReference type="EMBL" id="JAFMPK010000027">
    <property type="protein sequence ID" value="MBO0608569.1"/>
    <property type="molecule type" value="Genomic_DNA"/>
</dbReference>
<dbReference type="Proteomes" id="UP000664617">
    <property type="component" value="Unassembled WGS sequence"/>
</dbReference>
<gene>
    <name evidence="8" type="ORF">J0911_05935</name>
</gene>
<evidence type="ECO:0000256" key="1">
    <source>
        <dbReference type="ARBA" id="ARBA00004370"/>
    </source>
</evidence>
<feature type="region of interest" description="Disordered" evidence="5">
    <location>
        <begin position="1"/>
        <end position="24"/>
    </location>
</feature>
<dbReference type="InterPro" id="IPR026004">
    <property type="entry name" value="Septum_form"/>
</dbReference>
<dbReference type="Pfam" id="PF04505">
    <property type="entry name" value="CD225"/>
    <property type="match status" value="1"/>
</dbReference>
<comment type="subcellular location">
    <subcellularLocation>
        <location evidence="1">Membrane</location>
    </subcellularLocation>
</comment>
<evidence type="ECO:0000259" key="7">
    <source>
        <dbReference type="Pfam" id="PF13845"/>
    </source>
</evidence>